<keyword evidence="3" id="KW-1185">Reference proteome</keyword>
<sequence>MKKTIAIALSLALAGTAASASNAGFGFQRSIEKADFITLDLVRADTAGTVEILDATANGIGPVIGTADVRSGANNDVRIHLKRQPVRFLTAVLRDVNGEIVATQRIDTN</sequence>
<protein>
    <recommendedName>
        <fullName evidence="4">Peptidase propeptide and YPEB domain-containing protein</fullName>
    </recommendedName>
</protein>
<dbReference type="RefSeq" id="WP_090109954.1">
    <property type="nucleotide sequence ID" value="NZ_FNAT01000001.1"/>
</dbReference>
<dbReference type="Proteomes" id="UP000198922">
    <property type="component" value="Unassembled WGS sequence"/>
</dbReference>
<keyword evidence="1" id="KW-0732">Signal</keyword>
<dbReference type="OrthoDB" id="7877348at2"/>
<proteinExistence type="predicted"/>
<dbReference type="AlphaFoldDB" id="A0A1G7ASQ4"/>
<reference evidence="3" key="1">
    <citation type="submission" date="2016-10" db="EMBL/GenBank/DDBJ databases">
        <authorList>
            <person name="Varghese N."/>
            <person name="Submissions S."/>
        </authorList>
    </citation>
    <scope>NUCLEOTIDE SEQUENCE [LARGE SCALE GENOMIC DNA]</scope>
    <source>
        <strain evidence="3">DSM 21424</strain>
    </source>
</reference>
<evidence type="ECO:0000313" key="2">
    <source>
        <dbReference type="EMBL" id="SDE17879.1"/>
    </source>
</evidence>
<name>A0A1G7ASQ4_9RHOB</name>
<feature type="signal peptide" evidence="1">
    <location>
        <begin position="1"/>
        <end position="23"/>
    </location>
</feature>
<dbReference type="EMBL" id="FNAT01000001">
    <property type="protein sequence ID" value="SDE17879.1"/>
    <property type="molecule type" value="Genomic_DNA"/>
</dbReference>
<evidence type="ECO:0008006" key="4">
    <source>
        <dbReference type="Google" id="ProtNLM"/>
    </source>
</evidence>
<organism evidence="2 3">
    <name type="scientific">Limimaricola pyoseonensis</name>
    <dbReference type="NCBI Taxonomy" id="521013"/>
    <lineage>
        <taxon>Bacteria</taxon>
        <taxon>Pseudomonadati</taxon>
        <taxon>Pseudomonadota</taxon>
        <taxon>Alphaproteobacteria</taxon>
        <taxon>Rhodobacterales</taxon>
        <taxon>Paracoccaceae</taxon>
        <taxon>Limimaricola</taxon>
    </lineage>
</organism>
<accession>A0A1G7ASQ4</accession>
<evidence type="ECO:0000256" key="1">
    <source>
        <dbReference type="SAM" id="SignalP"/>
    </source>
</evidence>
<feature type="chain" id="PRO_5011718223" description="Peptidase propeptide and YPEB domain-containing protein" evidence="1">
    <location>
        <begin position="24"/>
        <end position="109"/>
    </location>
</feature>
<gene>
    <name evidence="2" type="ORF">SAMN04488567_1096</name>
</gene>
<evidence type="ECO:0000313" key="3">
    <source>
        <dbReference type="Proteomes" id="UP000198922"/>
    </source>
</evidence>
<dbReference type="STRING" id="521013.SAMN04488567_1096"/>